<dbReference type="PANTHER" id="PTHR31064:SF30">
    <property type="entry name" value="HIGH-AFFINITY POTASSIUM TRANSPORT PROTEIN-RELATED"/>
    <property type="match status" value="1"/>
</dbReference>
<reference evidence="2" key="1">
    <citation type="submission" date="2022-01" db="EMBL/GenBank/DDBJ databases">
        <title>Comparative genomics reveals a dynamic genome evolution in the ectomycorrhizal milk-cap (Lactarius) mushrooms.</title>
        <authorList>
            <consortium name="DOE Joint Genome Institute"/>
            <person name="Lebreton A."/>
            <person name="Tang N."/>
            <person name="Kuo A."/>
            <person name="LaButti K."/>
            <person name="Drula E."/>
            <person name="Barry K."/>
            <person name="Clum A."/>
            <person name="Lipzen A."/>
            <person name="Mousain D."/>
            <person name="Ng V."/>
            <person name="Wang R."/>
            <person name="Wang X."/>
            <person name="Dai Y."/>
            <person name="Henrissat B."/>
            <person name="Grigoriev I.V."/>
            <person name="Guerin-Laguette A."/>
            <person name="Yu F."/>
            <person name="Martin F.M."/>
        </authorList>
    </citation>
    <scope>NUCLEOTIDE SEQUENCE</scope>
    <source>
        <strain evidence="2">QP</strain>
    </source>
</reference>
<dbReference type="GO" id="GO:0005886">
    <property type="term" value="C:plasma membrane"/>
    <property type="evidence" value="ECO:0007669"/>
    <property type="project" value="TreeGrafter"/>
</dbReference>
<dbReference type="GO" id="GO:0030007">
    <property type="term" value="P:intracellular potassium ion homeostasis"/>
    <property type="evidence" value="ECO:0007669"/>
    <property type="project" value="TreeGrafter"/>
</dbReference>
<keyword evidence="3" id="KW-1185">Reference proteome</keyword>
<dbReference type="GO" id="GO:1990573">
    <property type="term" value="P:potassium ion import across plasma membrane"/>
    <property type="evidence" value="ECO:0007669"/>
    <property type="project" value="TreeGrafter"/>
</dbReference>
<accession>A0AAD4QEZ7</accession>
<evidence type="ECO:0000313" key="2">
    <source>
        <dbReference type="EMBL" id="KAH8994416.1"/>
    </source>
</evidence>
<dbReference type="PANTHER" id="PTHR31064">
    <property type="entry name" value="POTASSIUM TRANSPORT PROTEIN DDB_G0292412-RELATED"/>
    <property type="match status" value="1"/>
</dbReference>
<dbReference type="InterPro" id="IPR051143">
    <property type="entry name" value="TrkH_K-transport"/>
</dbReference>
<name>A0AAD4QEZ7_9AGAM</name>
<evidence type="ECO:0000256" key="1">
    <source>
        <dbReference type="SAM" id="Phobius"/>
    </source>
</evidence>
<organism evidence="2 3">
    <name type="scientific">Lactarius akahatsu</name>
    <dbReference type="NCBI Taxonomy" id="416441"/>
    <lineage>
        <taxon>Eukaryota</taxon>
        <taxon>Fungi</taxon>
        <taxon>Dikarya</taxon>
        <taxon>Basidiomycota</taxon>
        <taxon>Agaricomycotina</taxon>
        <taxon>Agaricomycetes</taxon>
        <taxon>Russulales</taxon>
        <taxon>Russulaceae</taxon>
        <taxon>Lactarius</taxon>
    </lineage>
</organism>
<dbReference type="Proteomes" id="UP001201163">
    <property type="component" value="Unassembled WGS sequence"/>
</dbReference>
<feature type="transmembrane region" description="Helical" evidence="1">
    <location>
        <begin position="63"/>
        <end position="80"/>
    </location>
</feature>
<protein>
    <submittedName>
        <fullName evidence="2">Uncharacterized protein</fullName>
    </submittedName>
</protein>
<keyword evidence="1" id="KW-1133">Transmembrane helix</keyword>
<keyword evidence="1" id="KW-0812">Transmembrane</keyword>
<feature type="transmembrane region" description="Helical" evidence="1">
    <location>
        <begin position="86"/>
        <end position="107"/>
    </location>
</feature>
<keyword evidence="1" id="KW-0472">Membrane</keyword>
<evidence type="ECO:0000313" key="3">
    <source>
        <dbReference type="Proteomes" id="UP001201163"/>
    </source>
</evidence>
<dbReference type="EMBL" id="JAKELL010000014">
    <property type="protein sequence ID" value="KAH8994416.1"/>
    <property type="molecule type" value="Genomic_DNA"/>
</dbReference>
<comment type="caution">
    <text evidence="2">The sequence shown here is derived from an EMBL/GenBank/DDBJ whole genome shotgun (WGS) entry which is preliminary data.</text>
</comment>
<gene>
    <name evidence="2" type="ORF">EDB92DRAFT_275451</name>
</gene>
<proteinExistence type="predicted"/>
<dbReference type="GO" id="GO:0140107">
    <property type="term" value="F:high-affinity potassium ion transmembrane transporter activity"/>
    <property type="evidence" value="ECO:0007669"/>
    <property type="project" value="TreeGrafter"/>
</dbReference>
<dbReference type="AlphaFoldDB" id="A0AAD4QEZ7"/>
<sequence>MMPVPRTCPTPACCLHYTREPAVRLALSTRGMPSSDEQSSPESSFHKVYSVLSNNLNFYRLHILYLTFTPLIFSGIFYASNGRFHIAYIDALFNSVSAMAVCGLASVDLSSLTAWQQTILFLQMCIGNPVIVSWHSPGGHP</sequence>